<name>A0AAD9XQD2_9ROSI</name>
<dbReference type="Pfam" id="PF13456">
    <property type="entry name" value="RVT_3"/>
    <property type="match status" value="1"/>
</dbReference>
<dbReference type="AlphaFoldDB" id="A0AAD9XQD2"/>
<dbReference type="Proteomes" id="UP001280121">
    <property type="component" value="Unassembled WGS sequence"/>
</dbReference>
<dbReference type="GO" id="GO:0003676">
    <property type="term" value="F:nucleic acid binding"/>
    <property type="evidence" value="ECO:0007669"/>
    <property type="project" value="InterPro"/>
</dbReference>
<dbReference type="InterPro" id="IPR052929">
    <property type="entry name" value="RNase_H-like_EbsB-rel"/>
</dbReference>
<dbReference type="InterPro" id="IPR002156">
    <property type="entry name" value="RNaseH_domain"/>
</dbReference>
<dbReference type="PANTHER" id="PTHR47074">
    <property type="entry name" value="BNAC02G40300D PROTEIN"/>
    <property type="match status" value="1"/>
</dbReference>
<accession>A0AAD9XQD2</accession>
<evidence type="ECO:0000313" key="2">
    <source>
        <dbReference type="EMBL" id="KAK2663455.1"/>
    </source>
</evidence>
<dbReference type="EMBL" id="JANJYI010000001">
    <property type="protein sequence ID" value="KAK2663455.1"/>
    <property type="molecule type" value="Genomic_DNA"/>
</dbReference>
<protein>
    <recommendedName>
        <fullName evidence="1">RNase H type-1 domain-containing protein</fullName>
    </recommendedName>
</protein>
<evidence type="ECO:0000259" key="1">
    <source>
        <dbReference type="Pfam" id="PF13456"/>
    </source>
</evidence>
<evidence type="ECO:0000313" key="3">
    <source>
        <dbReference type="Proteomes" id="UP001280121"/>
    </source>
</evidence>
<reference evidence="2" key="1">
    <citation type="journal article" date="2023" name="Plant J.">
        <title>Genome sequences and population genomics provide insights into the demographic history, inbreeding, and mutation load of two 'living fossil' tree species of Dipteronia.</title>
        <authorList>
            <person name="Feng Y."/>
            <person name="Comes H.P."/>
            <person name="Chen J."/>
            <person name="Zhu S."/>
            <person name="Lu R."/>
            <person name="Zhang X."/>
            <person name="Li P."/>
            <person name="Qiu J."/>
            <person name="Olsen K.M."/>
            <person name="Qiu Y."/>
        </authorList>
    </citation>
    <scope>NUCLEOTIDE SEQUENCE</scope>
    <source>
        <strain evidence="2">KIB01</strain>
    </source>
</reference>
<dbReference type="InterPro" id="IPR044730">
    <property type="entry name" value="RNase_H-like_dom_plant"/>
</dbReference>
<gene>
    <name evidence="2" type="ORF">Ddye_002029</name>
</gene>
<dbReference type="PANTHER" id="PTHR47074:SF48">
    <property type="entry name" value="POLYNUCLEOTIDYL TRANSFERASE, RIBONUCLEASE H-LIKE SUPERFAMILY PROTEIN"/>
    <property type="match status" value="1"/>
</dbReference>
<dbReference type="CDD" id="cd06222">
    <property type="entry name" value="RNase_H_like"/>
    <property type="match status" value="1"/>
</dbReference>
<proteinExistence type="predicted"/>
<dbReference type="GO" id="GO:0004523">
    <property type="term" value="F:RNA-DNA hybrid ribonuclease activity"/>
    <property type="evidence" value="ECO:0007669"/>
    <property type="project" value="InterPro"/>
</dbReference>
<feature type="domain" description="RNase H type-1" evidence="1">
    <location>
        <begin position="2"/>
        <end position="77"/>
    </location>
</feature>
<comment type="caution">
    <text evidence="2">The sequence shown here is derived from an EMBL/GenBank/DDBJ whole genome shotgun (WGS) entry which is preliminary data.</text>
</comment>
<sequence length="110" mass="11960">MAIKWGIQFTLDTGLVPAMVESDALSVVKMVNSGVSTSVNIGLVVDEVVAFLQLNDVVSVSFVYRKANFVAHSLSKLALKISDDLFWLQTYLTSVEEYVNGDIPVTGFVS</sequence>
<keyword evidence="3" id="KW-1185">Reference proteome</keyword>
<organism evidence="2 3">
    <name type="scientific">Dipteronia dyeriana</name>
    <dbReference type="NCBI Taxonomy" id="168575"/>
    <lineage>
        <taxon>Eukaryota</taxon>
        <taxon>Viridiplantae</taxon>
        <taxon>Streptophyta</taxon>
        <taxon>Embryophyta</taxon>
        <taxon>Tracheophyta</taxon>
        <taxon>Spermatophyta</taxon>
        <taxon>Magnoliopsida</taxon>
        <taxon>eudicotyledons</taxon>
        <taxon>Gunneridae</taxon>
        <taxon>Pentapetalae</taxon>
        <taxon>rosids</taxon>
        <taxon>malvids</taxon>
        <taxon>Sapindales</taxon>
        <taxon>Sapindaceae</taxon>
        <taxon>Hippocastanoideae</taxon>
        <taxon>Acereae</taxon>
        <taxon>Dipteronia</taxon>
    </lineage>
</organism>